<evidence type="ECO:0000313" key="2">
    <source>
        <dbReference type="EMBL" id="KAK3047413.1"/>
    </source>
</evidence>
<evidence type="ECO:0000313" key="3">
    <source>
        <dbReference type="Proteomes" id="UP001271007"/>
    </source>
</evidence>
<feature type="region of interest" description="Disordered" evidence="1">
    <location>
        <begin position="36"/>
        <end position="63"/>
    </location>
</feature>
<gene>
    <name evidence="2" type="ORF">LTR09_011160</name>
</gene>
<feature type="region of interest" description="Disordered" evidence="1">
    <location>
        <begin position="68"/>
        <end position="87"/>
    </location>
</feature>
<keyword evidence="3" id="KW-1185">Reference proteome</keyword>
<feature type="region of interest" description="Disordered" evidence="1">
    <location>
        <begin position="511"/>
        <end position="541"/>
    </location>
</feature>
<dbReference type="EMBL" id="JAWDJX010000062">
    <property type="protein sequence ID" value="KAK3047413.1"/>
    <property type="molecule type" value="Genomic_DNA"/>
</dbReference>
<feature type="compositionally biased region" description="Basic and acidic residues" evidence="1">
    <location>
        <begin position="522"/>
        <end position="535"/>
    </location>
</feature>
<comment type="caution">
    <text evidence="2">The sequence shown here is derived from an EMBL/GenBank/DDBJ whole genome shotgun (WGS) entry which is preliminary data.</text>
</comment>
<dbReference type="Proteomes" id="UP001271007">
    <property type="component" value="Unassembled WGS sequence"/>
</dbReference>
<protein>
    <submittedName>
        <fullName evidence="2">Uncharacterized protein</fullName>
    </submittedName>
</protein>
<sequence length="541" mass="62054">MPSGSFFRPRLDHNVACHSGLQSVIGRRRISNIGHHSSKAKVDGPLRTDGFFSDNNQLDGKETKDITSTLGTRELDGQDQHTATPEEDTLSFEALSTFRDMRQKVLRRLRNPWPDIVQFLPHNHNYYPGRKQDIPLLADLSLPEANAASIPHATFRSLILQEKLHEKQIRRVLRAQLLRCQCPKDIYRILAVCMQTKYTSQNLAVLWEPLIRALYRCRYTVTDPEVLNTLNVIISRLTLAGLYVSPYFFFLGLRFAARTRSVKAMQRYLRHLRQAGIPLHANVFRSVIAKFSIGHRGLGEIRNGRWRRSDLLQVLKGFDDCTRLPPEQQYHLGSFLDRHDWQFLHGWVAVLARCRDSDGVWHEWELWKKSSARLDPRKLGKGGRGFTTRGRGDYWFVEQMTHSGDLERAWKIVDESQLDFARVKGRVKIRLLDGVEYATARSWEGGAREAMVEKYDAELAKIEKALGIQWSAAGGGDEEGVHELVCDQWDVLDELGADDWKFEEDYGYPYDSGSLVPETEDRELHQAEERGRVGQDSESAG</sequence>
<proteinExistence type="predicted"/>
<accession>A0AAJ0D6F2</accession>
<dbReference type="AlphaFoldDB" id="A0AAJ0D6F2"/>
<evidence type="ECO:0000256" key="1">
    <source>
        <dbReference type="SAM" id="MobiDB-lite"/>
    </source>
</evidence>
<reference evidence="2" key="1">
    <citation type="submission" date="2023-04" db="EMBL/GenBank/DDBJ databases">
        <title>Black Yeasts Isolated from many extreme environments.</title>
        <authorList>
            <person name="Coleine C."/>
            <person name="Stajich J.E."/>
            <person name="Selbmann L."/>
        </authorList>
    </citation>
    <scope>NUCLEOTIDE SEQUENCE</scope>
    <source>
        <strain evidence="2">CCFEE 5312</strain>
    </source>
</reference>
<name>A0AAJ0D6F2_9PEZI</name>
<organism evidence="2 3">
    <name type="scientific">Extremus antarcticus</name>
    <dbReference type="NCBI Taxonomy" id="702011"/>
    <lineage>
        <taxon>Eukaryota</taxon>
        <taxon>Fungi</taxon>
        <taxon>Dikarya</taxon>
        <taxon>Ascomycota</taxon>
        <taxon>Pezizomycotina</taxon>
        <taxon>Dothideomycetes</taxon>
        <taxon>Dothideomycetidae</taxon>
        <taxon>Mycosphaerellales</taxon>
        <taxon>Extremaceae</taxon>
        <taxon>Extremus</taxon>
    </lineage>
</organism>